<dbReference type="SUPFAM" id="SSF51338">
    <property type="entry name" value="Composite domain of metallo-dependent hydrolases"/>
    <property type="match status" value="2"/>
</dbReference>
<dbReference type="Pfam" id="PF01979">
    <property type="entry name" value="Amidohydro_1"/>
    <property type="match status" value="1"/>
</dbReference>
<dbReference type="InterPro" id="IPR032466">
    <property type="entry name" value="Metal_Hydrolase"/>
</dbReference>
<protein>
    <recommendedName>
        <fullName evidence="6">Amidohydrolase-related domain-containing protein</fullName>
    </recommendedName>
</protein>
<evidence type="ECO:0000313" key="8">
    <source>
        <dbReference type="Proteomes" id="UP000766486"/>
    </source>
</evidence>
<dbReference type="SUPFAM" id="SSF51556">
    <property type="entry name" value="Metallo-dependent hydrolases"/>
    <property type="match status" value="1"/>
</dbReference>
<evidence type="ECO:0000313" key="7">
    <source>
        <dbReference type="EMBL" id="VUC23014.1"/>
    </source>
</evidence>
<evidence type="ECO:0000256" key="1">
    <source>
        <dbReference type="ARBA" id="ARBA00001947"/>
    </source>
</evidence>
<evidence type="ECO:0000256" key="5">
    <source>
        <dbReference type="SAM" id="SignalP"/>
    </source>
</evidence>
<dbReference type="Gene3D" id="3.20.20.140">
    <property type="entry name" value="Metal-dependent hydrolases"/>
    <property type="match status" value="1"/>
</dbReference>
<dbReference type="InterPro" id="IPR051607">
    <property type="entry name" value="Metallo-dep_hydrolases"/>
</dbReference>
<reference evidence="7 8" key="1">
    <citation type="submission" date="2019-06" db="EMBL/GenBank/DDBJ databases">
        <authorList>
            <person name="Broberg M."/>
        </authorList>
    </citation>
    <scope>NUCLEOTIDE SEQUENCE [LARGE SCALE GENOMIC DNA]</scope>
</reference>
<evidence type="ECO:0000256" key="3">
    <source>
        <dbReference type="ARBA" id="ARBA00022801"/>
    </source>
</evidence>
<dbReference type="EMBL" id="CABFNS010000698">
    <property type="protein sequence ID" value="VUC23014.1"/>
    <property type="molecule type" value="Genomic_DNA"/>
</dbReference>
<feature type="chain" id="PRO_5046172595" description="Amidohydrolase-related domain-containing protein" evidence="5">
    <location>
        <begin position="23"/>
        <end position="533"/>
    </location>
</feature>
<evidence type="ECO:0000256" key="4">
    <source>
        <dbReference type="ARBA" id="ARBA00022833"/>
    </source>
</evidence>
<gene>
    <name evidence="7" type="ORF">CLO192961_LOCUS98273</name>
</gene>
<feature type="signal peptide" evidence="5">
    <location>
        <begin position="1"/>
        <end position="22"/>
    </location>
</feature>
<keyword evidence="5" id="KW-0732">Signal</keyword>
<keyword evidence="4" id="KW-0862">Zinc</keyword>
<dbReference type="PANTHER" id="PTHR11271">
    <property type="entry name" value="GUANINE DEAMINASE"/>
    <property type="match status" value="1"/>
</dbReference>
<keyword evidence="2" id="KW-0479">Metal-binding</keyword>
<dbReference type="Proteomes" id="UP000766486">
    <property type="component" value="Unassembled WGS sequence"/>
</dbReference>
<evidence type="ECO:0000259" key="6">
    <source>
        <dbReference type="Pfam" id="PF01979"/>
    </source>
</evidence>
<comment type="caution">
    <text evidence="7">The sequence shown here is derived from an EMBL/GenBank/DDBJ whole genome shotgun (WGS) entry which is preliminary data.</text>
</comment>
<dbReference type="Gene3D" id="2.30.40.10">
    <property type="entry name" value="Urease, subunit C, domain 1"/>
    <property type="match status" value="1"/>
</dbReference>
<dbReference type="InterPro" id="IPR006680">
    <property type="entry name" value="Amidohydro-rel"/>
</dbReference>
<dbReference type="InterPro" id="IPR011059">
    <property type="entry name" value="Metal-dep_hydrolase_composite"/>
</dbReference>
<organism evidence="7 8">
    <name type="scientific">Bionectria ochroleuca</name>
    <name type="common">Gliocladium roseum</name>
    <dbReference type="NCBI Taxonomy" id="29856"/>
    <lineage>
        <taxon>Eukaryota</taxon>
        <taxon>Fungi</taxon>
        <taxon>Dikarya</taxon>
        <taxon>Ascomycota</taxon>
        <taxon>Pezizomycotina</taxon>
        <taxon>Sordariomycetes</taxon>
        <taxon>Hypocreomycetidae</taxon>
        <taxon>Hypocreales</taxon>
        <taxon>Bionectriaceae</taxon>
        <taxon>Clonostachys</taxon>
    </lineage>
</organism>
<comment type="cofactor">
    <cofactor evidence="1">
        <name>Zn(2+)</name>
        <dbReference type="ChEBI" id="CHEBI:29105"/>
    </cofactor>
</comment>
<evidence type="ECO:0000256" key="2">
    <source>
        <dbReference type="ARBA" id="ARBA00022723"/>
    </source>
</evidence>
<sequence>MFIPSLLAYWQAILYAATCCVAVEANSTLLAGGTIIAFNEGENALQVIRDGSLLVTGDRIAGIYESGKTPSDIPEHTVVNVTNKIITPGFIDTHRHGWQTSMKTLASNTTLWEYFGRFSEFASVGVFSAEDVYLSQLASVYEAVNAGVTTVLDHAHHTWSNETSNAGLRASIDSGARVFWAYAFHNVTNFTVPEQIANFRDIAQKSTFKDTPTSLGIAYDYFGSDPEEQVKDIVDLAMELNVSVVTTHTLQGPFGSKNTASKGLAILLTIPVSNSPIHLEQLGLLASSIPIVFSHASFLTYQELQLLRKTNQYISITPESEMHYGHTHPHSHLAMDQAALGVDTHFTFSADILTQARIWLQKVRYLIFTGPLELWRVPSNNPMSVNQAFLLATRNGGLALHRPDLGVITEGAKADLLVWDGTSPSMLGWNDPVAAVILHASVGDIEHVLVDGKFVKKDGKLTNTDYPAIRDRFLESAKRIQGVFLERARPIPEPGEHFGGEDVGGELMEVMLVDAVRGDGSGYGTEFLDGSKP</sequence>
<proteinExistence type="predicted"/>
<dbReference type="PANTHER" id="PTHR11271:SF37">
    <property type="entry name" value="FAMILY PROTEIN, PUTATIVE (AFU_ORTHOLOGUE AFUA_4G00460)-RELATED"/>
    <property type="match status" value="1"/>
</dbReference>
<accession>A0ABY6TX19</accession>
<name>A0ABY6TX19_BIOOC</name>
<feature type="domain" description="Amidohydrolase-related" evidence="6">
    <location>
        <begin position="85"/>
        <end position="455"/>
    </location>
</feature>
<keyword evidence="8" id="KW-1185">Reference proteome</keyword>
<keyword evidence="3" id="KW-0378">Hydrolase</keyword>